<name>A0A9P8GPU3_AURME</name>
<evidence type="ECO:0000313" key="2">
    <source>
        <dbReference type="Proteomes" id="UP000767238"/>
    </source>
</evidence>
<gene>
    <name evidence="1" type="ORF">KCV03_g296</name>
</gene>
<protein>
    <submittedName>
        <fullName evidence="1">Uncharacterized protein</fullName>
    </submittedName>
</protein>
<dbReference type="AlphaFoldDB" id="A0A9P8GPU3"/>
<comment type="caution">
    <text evidence="1">The sequence shown here is derived from an EMBL/GenBank/DDBJ whole genome shotgun (WGS) entry which is preliminary data.</text>
</comment>
<dbReference type="EMBL" id="JAHFYH010000001">
    <property type="protein sequence ID" value="KAH0237857.1"/>
    <property type="molecule type" value="Genomic_DNA"/>
</dbReference>
<sequence>MTASMASRYSSATTTPDVMARAVAGGSSVDMLEWVFIRLGGFCLVKIPRPLCLPRLFRSLSSAISLRAS</sequence>
<accession>A0A9P8GPU3</accession>
<reference evidence="1" key="2">
    <citation type="submission" date="2021-08" db="EMBL/GenBank/DDBJ databases">
        <authorList>
            <person name="Gostincar C."/>
            <person name="Sun X."/>
            <person name="Song Z."/>
            <person name="Gunde-Cimerman N."/>
        </authorList>
    </citation>
    <scope>NUCLEOTIDE SEQUENCE</scope>
    <source>
        <strain evidence="1">EXF-8016</strain>
    </source>
</reference>
<feature type="non-terminal residue" evidence="1">
    <location>
        <position position="69"/>
    </location>
</feature>
<reference evidence="1" key="1">
    <citation type="journal article" date="2021" name="J Fungi (Basel)">
        <title>Virulence traits and population genomics of the black yeast Aureobasidium melanogenum.</title>
        <authorList>
            <person name="Cernosa A."/>
            <person name="Sun X."/>
            <person name="Gostincar C."/>
            <person name="Fang C."/>
            <person name="Gunde-Cimerman N."/>
            <person name="Song Z."/>
        </authorList>
    </citation>
    <scope>NUCLEOTIDE SEQUENCE</scope>
    <source>
        <strain evidence="1">EXF-8016</strain>
    </source>
</reference>
<evidence type="ECO:0000313" key="1">
    <source>
        <dbReference type="EMBL" id="KAH0237857.1"/>
    </source>
</evidence>
<organism evidence="1 2">
    <name type="scientific">Aureobasidium melanogenum</name>
    <name type="common">Aureobasidium pullulans var. melanogenum</name>
    <dbReference type="NCBI Taxonomy" id="46634"/>
    <lineage>
        <taxon>Eukaryota</taxon>
        <taxon>Fungi</taxon>
        <taxon>Dikarya</taxon>
        <taxon>Ascomycota</taxon>
        <taxon>Pezizomycotina</taxon>
        <taxon>Dothideomycetes</taxon>
        <taxon>Dothideomycetidae</taxon>
        <taxon>Dothideales</taxon>
        <taxon>Saccotheciaceae</taxon>
        <taxon>Aureobasidium</taxon>
    </lineage>
</organism>
<proteinExistence type="predicted"/>
<dbReference type="Proteomes" id="UP000767238">
    <property type="component" value="Unassembled WGS sequence"/>
</dbReference>